<dbReference type="Proteomes" id="UP000462865">
    <property type="component" value="Unassembled WGS sequence"/>
</dbReference>
<evidence type="ECO:0000256" key="4">
    <source>
        <dbReference type="ARBA" id="ARBA00023125"/>
    </source>
</evidence>
<evidence type="ECO:0000313" key="6">
    <source>
        <dbReference type="EMBL" id="MSA95623.1"/>
    </source>
</evidence>
<comment type="similarity">
    <text evidence="2">Belongs to the transposase mutator family.</text>
</comment>
<comment type="function">
    <text evidence="1">Required for the transposition of the insertion element.</text>
</comment>
<keyword evidence="3" id="KW-0815">Transposition</keyword>
<accession>A0A7K0IC14</accession>
<dbReference type="GO" id="GO:0004803">
    <property type="term" value="F:transposase activity"/>
    <property type="evidence" value="ECO:0007669"/>
    <property type="project" value="InterPro"/>
</dbReference>
<dbReference type="InterPro" id="IPR001207">
    <property type="entry name" value="Transposase_mutator"/>
</dbReference>
<reference evidence="6 7" key="1">
    <citation type="journal article" date="2019" name="Nat. Med.">
        <title>A library of human gut bacterial isolates paired with longitudinal multiomics data enables mechanistic microbiome research.</title>
        <authorList>
            <person name="Poyet M."/>
            <person name="Groussin M."/>
            <person name="Gibbons S.M."/>
            <person name="Avila-Pacheco J."/>
            <person name="Jiang X."/>
            <person name="Kearney S.M."/>
            <person name="Perrotta A.R."/>
            <person name="Berdy B."/>
            <person name="Zhao S."/>
            <person name="Lieberman T.D."/>
            <person name="Swanson P.K."/>
            <person name="Smith M."/>
            <person name="Roesemann S."/>
            <person name="Alexander J.E."/>
            <person name="Rich S.A."/>
            <person name="Livny J."/>
            <person name="Vlamakis H."/>
            <person name="Clish C."/>
            <person name="Bullock K."/>
            <person name="Deik A."/>
            <person name="Scott J."/>
            <person name="Pierce K.A."/>
            <person name="Xavier R.J."/>
            <person name="Alm E.J."/>
        </authorList>
    </citation>
    <scope>NUCLEOTIDE SEQUENCE [LARGE SCALE GENOMIC DNA]</scope>
    <source>
        <strain evidence="6 7">BIOML-A1</strain>
    </source>
</reference>
<keyword evidence="5" id="KW-0233">DNA recombination</keyword>
<evidence type="ECO:0000256" key="1">
    <source>
        <dbReference type="ARBA" id="ARBA00002190"/>
    </source>
</evidence>
<dbReference type="GO" id="GO:0006313">
    <property type="term" value="P:DNA transposition"/>
    <property type="evidence" value="ECO:0007669"/>
    <property type="project" value="InterPro"/>
</dbReference>
<dbReference type="EMBL" id="WKZA01000060">
    <property type="protein sequence ID" value="MSA95623.1"/>
    <property type="molecule type" value="Genomic_DNA"/>
</dbReference>
<proteinExistence type="inferred from homology"/>
<evidence type="ECO:0000256" key="5">
    <source>
        <dbReference type="ARBA" id="ARBA00023172"/>
    </source>
</evidence>
<dbReference type="RefSeq" id="WP_096228278.1">
    <property type="nucleotide sequence ID" value="NZ_CP168029.1"/>
</dbReference>
<evidence type="ECO:0000313" key="7">
    <source>
        <dbReference type="Proteomes" id="UP000462865"/>
    </source>
</evidence>
<gene>
    <name evidence="6" type="ORF">GKG38_11275</name>
</gene>
<protein>
    <submittedName>
        <fullName evidence="6">IS1249 family transposase</fullName>
    </submittedName>
</protein>
<comment type="caution">
    <text evidence="6">The sequence shown here is derived from an EMBL/GenBank/DDBJ whole genome shotgun (WGS) entry which is preliminary data.</text>
</comment>
<evidence type="ECO:0000256" key="3">
    <source>
        <dbReference type="ARBA" id="ARBA00022578"/>
    </source>
</evidence>
<dbReference type="AlphaFoldDB" id="A0A7K0IC14"/>
<sequence>MDNPKCGACGGAMKRNGKTKAGAQRWRCKACGASTTHRIDNSAKELDAFLRWLFSKRGQEDFGCSSRTFRRKAARFWQMWPLPSYTGEVCDVVFLDGIWISGLVVLIACTKEHVLAWHLAESENSGAWAALMAKMAPPRLAVSDGGAGFAKAARAMWPGTCVQRCTFHAFCQVKRCTTSRPKLEAGKELYGLAKKLLKAKDAGSAAAWLAEYAEWCSKWEGFLREFALEDGKRRYVHRELRKARRALNGLVRSGTLFAFVEMAEERGGEWDSTSNMIEGGVNAQLREMIRNHRGLSRMRRVKAIFWWCYAHAGSPLPAARMLKAMPTDDDVEGLFAMASKPKRRDGGTPDEYGAGVAWGEFHTAVEYRQ</sequence>
<dbReference type="InterPro" id="IPR048004">
    <property type="entry name" value="IS1249_transpos"/>
</dbReference>
<dbReference type="GO" id="GO:0003677">
    <property type="term" value="F:DNA binding"/>
    <property type="evidence" value="ECO:0007669"/>
    <property type="project" value="UniProtKB-KW"/>
</dbReference>
<keyword evidence="4" id="KW-0238">DNA-binding</keyword>
<dbReference type="NCBIfam" id="NF033544">
    <property type="entry name" value="transpos_IS1249"/>
    <property type="match status" value="1"/>
</dbReference>
<organism evidence="6 7">
    <name type="scientific">Gordonibacter urolithinfaciens</name>
    <dbReference type="NCBI Taxonomy" id="1335613"/>
    <lineage>
        <taxon>Bacteria</taxon>
        <taxon>Bacillati</taxon>
        <taxon>Actinomycetota</taxon>
        <taxon>Coriobacteriia</taxon>
        <taxon>Eggerthellales</taxon>
        <taxon>Eggerthellaceae</taxon>
        <taxon>Gordonibacter</taxon>
    </lineage>
</organism>
<dbReference type="Pfam" id="PF00872">
    <property type="entry name" value="Transposase_mut"/>
    <property type="match status" value="1"/>
</dbReference>
<name>A0A7K0IC14_9ACTN</name>
<evidence type="ECO:0000256" key="2">
    <source>
        <dbReference type="ARBA" id="ARBA00010961"/>
    </source>
</evidence>